<protein>
    <recommendedName>
        <fullName evidence="1">Sm domain-containing protein</fullName>
    </recommendedName>
</protein>
<dbReference type="PANTHER" id="PTHR10701">
    <property type="entry name" value="SMALL NUCLEAR RIBONUCLEOPROTEIN-ASSOCIATED PROTEIN B AND N"/>
    <property type="match status" value="1"/>
</dbReference>
<dbReference type="AlphaFoldDB" id="A0A507EKK1"/>
<organism evidence="2 3">
    <name type="scientific">Chytriomyces confervae</name>
    <dbReference type="NCBI Taxonomy" id="246404"/>
    <lineage>
        <taxon>Eukaryota</taxon>
        <taxon>Fungi</taxon>
        <taxon>Fungi incertae sedis</taxon>
        <taxon>Chytridiomycota</taxon>
        <taxon>Chytridiomycota incertae sedis</taxon>
        <taxon>Chytridiomycetes</taxon>
        <taxon>Chytridiales</taxon>
        <taxon>Chytriomycetaceae</taxon>
        <taxon>Chytriomyces</taxon>
    </lineage>
</organism>
<dbReference type="PANTHER" id="PTHR10701:SF5">
    <property type="entry name" value="N-ALPHA-ACETYLTRANSFERASE 38, NATC AUXILIARY SUBUNIT"/>
    <property type="match status" value="1"/>
</dbReference>
<dbReference type="Pfam" id="PF01423">
    <property type="entry name" value="LSM"/>
    <property type="match status" value="1"/>
</dbReference>
<dbReference type="CDD" id="cd06168">
    <property type="entry name" value="LSMD1"/>
    <property type="match status" value="1"/>
</dbReference>
<dbReference type="Proteomes" id="UP000320333">
    <property type="component" value="Unassembled WGS sequence"/>
</dbReference>
<reference evidence="2 3" key="1">
    <citation type="journal article" date="2019" name="Sci. Rep.">
        <title>Comparative genomics of chytrid fungi reveal insights into the obligate biotrophic and pathogenic lifestyle of Synchytrium endobioticum.</title>
        <authorList>
            <person name="van de Vossenberg B.T.L.H."/>
            <person name="Warris S."/>
            <person name="Nguyen H.D.T."/>
            <person name="van Gent-Pelzer M.P.E."/>
            <person name="Joly D.L."/>
            <person name="van de Geest H.C."/>
            <person name="Bonants P.J.M."/>
            <person name="Smith D.S."/>
            <person name="Levesque C.A."/>
            <person name="van der Lee T.A.J."/>
        </authorList>
    </citation>
    <scope>NUCLEOTIDE SEQUENCE [LARGE SCALE GENOMIC DNA]</scope>
    <source>
        <strain evidence="2 3">CBS 675.73</strain>
    </source>
</reference>
<sequence length="81" mass="8824">MESPEIAEVSSYLGSTVRLEASDGRVFVGAFMCMDKEKNVILSGAEEFNSADTDGLEERRYVGLVMLPGAHLVSFSVENYA</sequence>
<dbReference type="InterPro" id="IPR034110">
    <property type="entry name" value="LSMD1_Sm"/>
</dbReference>
<name>A0A507EKK1_9FUNG</name>
<evidence type="ECO:0000259" key="1">
    <source>
        <dbReference type="SMART" id="SM00651"/>
    </source>
</evidence>
<accession>A0A507EKK1</accession>
<dbReference type="Gene3D" id="2.30.30.100">
    <property type="match status" value="1"/>
</dbReference>
<comment type="caution">
    <text evidence="2">The sequence shown here is derived from an EMBL/GenBank/DDBJ whole genome shotgun (WGS) entry which is preliminary data.</text>
</comment>
<dbReference type="STRING" id="246404.A0A507EKK1"/>
<evidence type="ECO:0000313" key="3">
    <source>
        <dbReference type="Proteomes" id="UP000320333"/>
    </source>
</evidence>
<dbReference type="InterPro" id="IPR010920">
    <property type="entry name" value="LSM_dom_sf"/>
</dbReference>
<keyword evidence="3" id="KW-1185">Reference proteome</keyword>
<feature type="domain" description="Sm" evidence="1">
    <location>
        <begin position="7"/>
        <end position="77"/>
    </location>
</feature>
<evidence type="ECO:0000313" key="2">
    <source>
        <dbReference type="EMBL" id="TPX63836.1"/>
    </source>
</evidence>
<dbReference type="InterPro" id="IPR050914">
    <property type="entry name" value="snRNP_SmB/NAA38-like"/>
</dbReference>
<dbReference type="GO" id="GO:0031417">
    <property type="term" value="C:NatC complex"/>
    <property type="evidence" value="ECO:0007669"/>
    <property type="project" value="InterPro"/>
</dbReference>
<dbReference type="EMBL" id="QEAP01000581">
    <property type="protein sequence ID" value="TPX63836.1"/>
    <property type="molecule type" value="Genomic_DNA"/>
</dbReference>
<gene>
    <name evidence="2" type="ORF">CcCBS67573_g08570</name>
</gene>
<dbReference type="OrthoDB" id="368909at2759"/>
<dbReference type="InterPro" id="IPR001163">
    <property type="entry name" value="Sm_dom_euk/arc"/>
</dbReference>
<dbReference type="SUPFAM" id="SSF50182">
    <property type="entry name" value="Sm-like ribonucleoproteins"/>
    <property type="match status" value="1"/>
</dbReference>
<proteinExistence type="predicted"/>
<dbReference type="SMART" id="SM00651">
    <property type="entry name" value="Sm"/>
    <property type="match status" value="1"/>
</dbReference>